<comment type="caution">
    <text evidence="6">Lacks conserved residue(s) required for the propagation of feature annotation.</text>
</comment>
<dbReference type="GO" id="GO:0003677">
    <property type="term" value="F:DNA binding"/>
    <property type="evidence" value="ECO:0007669"/>
    <property type="project" value="UniProtKB-UniRule"/>
</dbReference>
<dbReference type="InterPro" id="IPR011890">
    <property type="entry name" value="SMC_prok"/>
</dbReference>
<feature type="compositionally biased region" description="Basic and acidic residues" evidence="7">
    <location>
        <begin position="412"/>
        <end position="433"/>
    </location>
</feature>
<feature type="domain" description="SMC hinge" evidence="8">
    <location>
        <begin position="522"/>
        <end position="638"/>
    </location>
</feature>
<dbReference type="Pfam" id="PF02463">
    <property type="entry name" value="SMC_N"/>
    <property type="match status" value="1"/>
</dbReference>
<dbReference type="SUPFAM" id="SSF52540">
    <property type="entry name" value="P-loop containing nucleoside triphosphate hydrolases"/>
    <property type="match status" value="1"/>
</dbReference>
<evidence type="ECO:0000256" key="4">
    <source>
        <dbReference type="ARBA" id="ARBA00023054"/>
    </source>
</evidence>
<dbReference type="Proteomes" id="UP000004221">
    <property type="component" value="Unassembled WGS sequence"/>
</dbReference>
<dbReference type="EMBL" id="CAGS01000731">
    <property type="protein sequence ID" value="CCF86253.1"/>
    <property type="molecule type" value="Genomic_DNA"/>
</dbReference>
<dbReference type="PIRSF" id="PIRSF005719">
    <property type="entry name" value="SMC"/>
    <property type="match status" value="1"/>
</dbReference>
<comment type="caution">
    <text evidence="9">The sequence shown here is derived from an EMBL/GenBank/DDBJ whole genome shotgun (WGS) entry which is preliminary data.</text>
</comment>
<evidence type="ECO:0000256" key="7">
    <source>
        <dbReference type="SAM" id="MobiDB-lite"/>
    </source>
</evidence>
<dbReference type="OrthoDB" id="9808768at2"/>
<feature type="region of interest" description="Disordered" evidence="7">
    <location>
        <begin position="412"/>
        <end position="446"/>
    </location>
</feature>
<evidence type="ECO:0000256" key="5">
    <source>
        <dbReference type="ARBA" id="ARBA00023125"/>
    </source>
</evidence>
<reference evidence="9 10" key="1">
    <citation type="journal article" date="2012" name="ISME J.">
        <title>Nitrification expanded: discovery, physiology and genomics of a nitrite-oxidizing bacterium from the phylum Chloroflexi.</title>
        <authorList>
            <person name="Sorokin D.Y."/>
            <person name="Lucker S."/>
            <person name="Vejmelkova D."/>
            <person name="Kostrikina N.A."/>
            <person name="Kleerebezem R."/>
            <person name="Rijpstra W.I."/>
            <person name="Damste J.S."/>
            <person name="Le Paslier D."/>
            <person name="Muyzer G."/>
            <person name="Wagner M."/>
            <person name="van Loosdrecht M.C."/>
            <person name="Daims H."/>
        </authorList>
    </citation>
    <scope>NUCLEOTIDE SEQUENCE [LARGE SCALE GENOMIC DNA]</scope>
    <source>
        <strain evidence="10">none</strain>
    </source>
</reference>
<protein>
    <recommendedName>
        <fullName evidence="6">Chromosome partition protein Smc</fullName>
    </recommendedName>
</protein>
<dbReference type="Pfam" id="PF06470">
    <property type="entry name" value="SMC_hinge"/>
    <property type="match status" value="1"/>
</dbReference>
<dbReference type="InterPro" id="IPR003395">
    <property type="entry name" value="RecF/RecN/SMC_N"/>
</dbReference>
<evidence type="ECO:0000256" key="2">
    <source>
        <dbReference type="ARBA" id="ARBA00022741"/>
    </source>
</evidence>
<dbReference type="NCBIfam" id="TIGR02168">
    <property type="entry name" value="SMC_prok_B"/>
    <property type="match status" value="1"/>
</dbReference>
<dbReference type="InterPro" id="IPR010935">
    <property type="entry name" value="SMC_hinge"/>
</dbReference>
<dbReference type="Gene3D" id="1.10.287.1490">
    <property type="match status" value="1"/>
</dbReference>
<dbReference type="CDD" id="cd03278">
    <property type="entry name" value="ABC_SMC_barmotin"/>
    <property type="match status" value="1"/>
</dbReference>
<feature type="binding site" evidence="6">
    <location>
        <begin position="34"/>
        <end position="41"/>
    </location>
    <ligand>
        <name>ATP</name>
        <dbReference type="ChEBI" id="CHEBI:30616"/>
    </ligand>
</feature>
<name>I4ENJ0_9BACT</name>
<evidence type="ECO:0000259" key="8">
    <source>
        <dbReference type="SMART" id="SM00968"/>
    </source>
</evidence>
<dbReference type="HAMAP" id="MF_01894">
    <property type="entry name" value="Smc_prok"/>
    <property type="match status" value="1"/>
</dbReference>
<accession>I4ENJ0</accession>
<dbReference type="InterPro" id="IPR027417">
    <property type="entry name" value="P-loop_NTPase"/>
</dbReference>
<dbReference type="RefSeq" id="WP_008481964.1">
    <property type="nucleotide sequence ID" value="NZ_CAGS01000731.1"/>
</dbReference>
<dbReference type="Gene3D" id="3.40.50.300">
    <property type="entry name" value="P-loop containing nucleotide triphosphate hydrolases"/>
    <property type="match status" value="2"/>
</dbReference>
<keyword evidence="4 6" id="KW-0175">Coiled coil</keyword>
<feature type="coiled-coil region" evidence="6">
    <location>
        <begin position="811"/>
        <end position="936"/>
    </location>
</feature>
<evidence type="ECO:0000313" key="10">
    <source>
        <dbReference type="Proteomes" id="UP000004221"/>
    </source>
</evidence>
<dbReference type="GO" id="GO:0007059">
    <property type="term" value="P:chromosome segregation"/>
    <property type="evidence" value="ECO:0007669"/>
    <property type="project" value="UniProtKB-UniRule"/>
</dbReference>
<comment type="domain">
    <text evidence="6">Contains large globular domains required for ATP hydrolysis at each terminus and a third globular domain forming a flexible hinge near the middle of the molecule. These domains are separated by coiled-coil structures.</text>
</comment>
<dbReference type="GO" id="GO:0005524">
    <property type="term" value="F:ATP binding"/>
    <property type="evidence" value="ECO:0007669"/>
    <property type="project" value="UniProtKB-UniRule"/>
</dbReference>
<keyword evidence="5 6" id="KW-0238">DNA-binding</keyword>
<comment type="subunit">
    <text evidence="6">Homodimer.</text>
</comment>
<comment type="similarity">
    <text evidence="6">Belongs to the SMC family.</text>
</comment>
<dbReference type="InterPro" id="IPR024704">
    <property type="entry name" value="SMC"/>
</dbReference>
<dbReference type="GO" id="GO:0005737">
    <property type="term" value="C:cytoplasm"/>
    <property type="evidence" value="ECO:0007669"/>
    <property type="project" value="UniProtKB-SubCell"/>
</dbReference>
<dbReference type="SUPFAM" id="SSF75553">
    <property type="entry name" value="Smc hinge domain"/>
    <property type="match status" value="1"/>
</dbReference>
<evidence type="ECO:0000313" key="9">
    <source>
        <dbReference type="EMBL" id="CCF86253.1"/>
    </source>
</evidence>
<evidence type="ECO:0000256" key="6">
    <source>
        <dbReference type="HAMAP-Rule" id="MF_01894"/>
    </source>
</evidence>
<gene>
    <name evidence="6" type="primary">smc</name>
    <name evidence="9" type="ORF">NITHO_940011</name>
</gene>
<comment type="function">
    <text evidence="6">Required for chromosome condensation and partitioning.</text>
</comment>
<dbReference type="GO" id="GO:0005694">
    <property type="term" value="C:chromosome"/>
    <property type="evidence" value="ECO:0007669"/>
    <property type="project" value="InterPro"/>
</dbReference>
<keyword evidence="10" id="KW-1185">Reference proteome</keyword>
<dbReference type="GO" id="GO:0016887">
    <property type="term" value="F:ATP hydrolysis activity"/>
    <property type="evidence" value="ECO:0007669"/>
    <property type="project" value="InterPro"/>
</dbReference>
<keyword evidence="1 6" id="KW-0963">Cytoplasm</keyword>
<dbReference type="GO" id="GO:0006260">
    <property type="term" value="P:DNA replication"/>
    <property type="evidence" value="ECO:0007669"/>
    <property type="project" value="UniProtKB-UniRule"/>
</dbReference>
<dbReference type="SMART" id="SM00968">
    <property type="entry name" value="SMC_hinge"/>
    <property type="match status" value="1"/>
</dbReference>
<dbReference type="GO" id="GO:0030261">
    <property type="term" value="P:chromosome condensation"/>
    <property type="evidence" value="ECO:0007669"/>
    <property type="project" value="InterPro"/>
</dbReference>
<keyword evidence="2 6" id="KW-0547">Nucleotide-binding</keyword>
<dbReference type="PANTHER" id="PTHR43977">
    <property type="entry name" value="STRUCTURAL MAINTENANCE OF CHROMOSOMES PROTEIN 3"/>
    <property type="match status" value="1"/>
</dbReference>
<dbReference type="SUPFAM" id="SSF90257">
    <property type="entry name" value="Myosin rod fragments"/>
    <property type="match status" value="1"/>
</dbReference>
<proteinExistence type="inferred from homology"/>
<dbReference type="AlphaFoldDB" id="I4ENJ0"/>
<evidence type="ECO:0000256" key="3">
    <source>
        <dbReference type="ARBA" id="ARBA00022840"/>
    </source>
</evidence>
<comment type="subcellular location">
    <subcellularLocation>
        <location evidence="6">Cytoplasm</location>
    </subcellularLocation>
</comment>
<dbReference type="InterPro" id="IPR036277">
    <property type="entry name" value="SMC_hinge_sf"/>
</dbReference>
<dbReference type="Gene3D" id="3.30.70.1620">
    <property type="match status" value="1"/>
</dbReference>
<sequence>MAIQIKRLDLHGFKSFATASNFVFDSGITAIIGPNGSGKSNIADAMRWVLGEQSYGNLRSRRTEDVVFAGSSARTPAGMAEVSLTLDNSDGGLPLPYSEVTITRRAYRSGENQYLINRSQVRLKDVLQLTASLGQAHTVIGQGLVDAALSQRPEERRGLFEHAAGITGLRLKYAEAERHLNEARANSARLEDLLRELEPRLRTLERAARRAREFTQVRDELNRVLRRYYAWQWSRATERLQAAERAADSAGIALQTLQQEADAATKAATAAEEQAGVLRTRREALIGETQRLHDERRHLEHQLAVLAERRTAAERRANDAGRAIDEPRESLAEVDREIHQIVETLAALNTEITGLERDIAEREAADALAREQRAKLETELRAAEQRLAGIDQSARAAEARLALLDQQERDLNENRQRLDADASNREQRHRDLAGRAGTASRELEEAADQLTRLREERREVDARIATNRLAREEAGSLARRLEHQFIECSARLEALERLRDSGAGLRAGTRAVLDATRGGKLTGIVGLLSSLITVPAELERAVEAALGGHLQDIVVERWADAEQAIEYLKRTRGGRATFRPLDTVRARRPAQLPRHSVSGVRGIASELVTCDDRVNPILAGLLGQVVIVDTLDAARALLPALHPSWAIVTLGGEIARASGTVTGGAEMKETGLLAREREFRELPARRRSIERELGVARMRIEELSTAGRVDQEQKAKLDHGIGDAQKAMSATTATLEQTRRWIADLDRAREQEQARRSEIAKRLSGIAAERQAVDAERAHLATGRAAAVEEGRRLADRLGSDDDLAERRDGLQQARAALGTLRERRRGLEQQRTRLTGQRALLERQIDEAERRCQALVEERARLDDETSRLSEDLGRAKHRLDEAQSRVAGHQQAVDQATEEERAARARAAALGDHLRNAERECDQLALDCARRRDEIDLWRERVVRDLGDDGIDQLRAALPVDDSLDLPDLEREIARQRERLRRIGLVGEDAVDQYEQEAERDAFLRRQLDDVRRAGESLEALMLDLERTMAGQFDRTFADVAAAFEVMFRSLFGGGQARLVRADEAGKPNSIDIIAQPPGKRLQNLSLLSGGERTLTAVALLFAILRVNPSPFCLLDEVDAALDEANVVRVRETLRDLARKTQFVVITHNRATIEGADTLYGITMGRDGISRVLSMRVPVEA</sequence>
<evidence type="ECO:0000256" key="1">
    <source>
        <dbReference type="ARBA" id="ARBA00022490"/>
    </source>
</evidence>
<organism evidence="9 10">
    <name type="scientific">Nitrolancea hollandica Lb</name>
    <dbReference type="NCBI Taxonomy" id="1129897"/>
    <lineage>
        <taxon>Bacteria</taxon>
        <taxon>Pseudomonadati</taxon>
        <taxon>Thermomicrobiota</taxon>
        <taxon>Thermomicrobia</taxon>
        <taxon>Sphaerobacterales</taxon>
        <taxon>Sphaerobacterineae</taxon>
        <taxon>Sphaerobacteraceae</taxon>
        <taxon>Nitrolancea</taxon>
    </lineage>
</organism>
<keyword evidence="3 6" id="KW-0067">ATP-binding</keyword>
<dbReference type="Gene3D" id="1.20.1060.20">
    <property type="match status" value="1"/>
</dbReference>
<dbReference type="GO" id="GO:0007062">
    <property type="term" value="P:sister chromatid cohesion"/>
    <property type="evidence" value="ECO:0007669"/>
    <property type="project" value="InterPro"/>
</dbReference>